<evidence type="ECO:0000313" key="2">
    <source>
        <dbReference type="EMBL" id="KAJ0188352.1"/>
    </source>
</evidence>
<evidence type="ECO:0000313" key="3">
    <source>
        <dbReference type="Proteomes" id="UP000235145"/>
    </source>
</evidence>
<accession>A0A9R1UJR4</accession>
<name>A0A9R1UJR4_LACSA</name>
<evidence type="ECO:0000259" key="1">
    <source>
        <dbReference type="PROSITE" id="PS50878"/>
    </source>
</evidence>
<feature type="domain" description="Reverse transcriptase" evidence="1">
    <location>
        <begin position="1"/>
        <end position="82"/>
    </location>
</feature>
<dbReference type="PANTHER" id="PTHR24559">
    <property type="entry name" value="TRANSPOSON TY3-I GAG-POL POLYPROTEIN"/>
    <property type="match status" value="1"/>
</dbReference>
<keyword evidence="3" id="KW-1185">Reference proteome</keyword>
<dbReference type="InterPro" id="IPR000477">
    <property type="entry name" value="RT_dom"/>
</dbReference>
<dbReference type="PROSITE" id="PS50878">
    <property type="entry name" value="RT_POL"/>
    <property type="match status" value="1"/>
</dbReference>
<proteinExistence type="predicted"/>
<dbReference type="SUPFAM" id="SSF56672">
    <property type="entry name" value="DNA/RNA polymerases"/>
    <property type="match status" value="1"/>
</dbReference>
<protein>
    <recommendedName>
        <fullName evidence="1">Reverse transcriptase domain-containing protein</fullName>
    </recommendedName>
</protein>
<dbReference type="PANTHER" id="PTHR24559:SF444">
    <property type="entry name" value="REVERSE TRANSCRIPTASE DOMAIN-CONTAINING PROTEIN"/>
    <property type="match status" value="1"/>
</dbReference>
<dbReference type="InterPro" id="IPR053134">
    <property type="entry name" value="RNA-dir_DNA_polymerase"/>
</dbReference>
<dbReference type="Gene3D" id="3.30.70.270">
    <property type="match status" value="2"/>
</dbReference>
<reference evidence="2 3" key="1">
    <citation type="journal article" date="2017" name="Nat. Commun.">
        <title>Genome assembly with in vitro proximity ligation data and whole-genome triplication in lettuce.</title>
        <authorList>
            <person name="Reyes-Chin-Wo S."/>
            <person name="Wang Z."/>
            <person name="Yang X."/>
            <person name="Kozik A."/>
            <person name="Arikit S."/>
            <person name="Song C."/>
            <person name="Xia L."/>
            <person name="Froenicke L."/>
            <person name="Lavelle D.O."/>
            <person name="Truco M.J."/>
            <person name="Xia R."/>
            <person name="Zhu S."/>
            <person name="Xu C."/>
            <person name="Xu H."/>
            <person name="Xu X."/>
            <person name="Cox K."/>
            <person name="Korf I."/>
            <person name="Meyers B.C."/>
            <person name="Michelmore R.W."/>
        </authorList>
    </citation>
    <scope>NUCLEOTIDE SEQUENCE [LARGE SCALE GENOMIC DNA]</scope>
    <source>
        <strain evidence="3">cv. Salinas</strain>
        <tissue evidence="2">Seedlings</tissue>
    </source>
</reference>
<dbReference type="Pfam" id="PF00078">
    <property type="entry name" value="RVT_1"/>
    <property type="match status" value="1"/>
</dbReference>
<dbReference type="Proteomes" id="UP000235145">
    <property type="component" value="Unassembled WGS sequence"/>
</dbReference>
<organism evidence="2 3">
    <name type="scientific">Lactuca sativa</name>
    <name type="common">Garden lettuce</name>
    <dbReference type="NCBI Taxonomy" id="4236"/>
    <lineage>
        <taxon>Eukaryota</taxon>
        <taxon>Viridiplantae</taxon>
        <taxon>Streptophyta</taxon>
        <taxon>Embryophyta</taxon>
        <taxon>Tracheophyta</taxon>
        <taxon>Spermatophyta</taxon>
        <taxon>Magnoliopsida</taxon>
        <taxon>eudicotyledons</taxon>
        <taxon>Gunneridae</taxon>
        <taxon>Pentapetalae</taxon>
        <taxon>asterids</taxon>
        <taxon>campanulids</taxon>
        <taxon>Asterales</taxon>
        <taxon>Asteraceae</taxon>
        <taxon>Cichorioideae</taxon>
        <taxon>Cichorieae</taxon>
        <taxon>Lactucinae</taxon>
        <taxon>Lactuca</taxon>
    </lineage>
</organism>
<dbReference type="AlphaFoldDB" id="A0A9R1UJR4"/>
<sequence>MPFGLKNVGATYHSLVDSIFAKQIRRNIEVYVDDMVIKSLNEKRLLENVEETLRTLEKVKMKLNPRKCTFDIEEGQFLGYYITKEGIQPSPVKVDELRDTLRDAQGLNGKVTDLIHFISKSTQKAMPLFHTLKGCIKKSNFQWMPPTETTLQQMKEALRKLPTLANPISSETLQVYLSVSRARNQLPYPGKAGTRTHLHGMTFGMILPSTSDRETSRRLSKWEIELGKHEISYHPHTNIEGQALANFLEILG</sequence>
<dbReference type="InterPro" id="IPR043502">
    <property type="entry name" value="DNA/RNA_pol_sf"/>
</dbReference>
<gene>
    <name evidence="2" type="ORF">LSAT_V11C900496760</name>
</gene>
<comment type="caution">
    <text evidence="2">The sequence shown here is derived from an EMBL/GenBank/DDBJ whole genome shotgun (WGS) entry which is preliminary data.</text>
</comment>
<dbReference type="InterPro" id="IPR043128">
    <property type="entry name" value="Rev_trsase/Diguanyl_cyclase"/>
</dbReference>
<dbReference type="EMBL" id="NBSK02000009">
    <property type="protein sequence ID" value="KAJ0188352.1"/>
    <property type="molecule type" value="Genomic_DNA"/>
</dbReference>